<feature type="region of interest" description="Disordered" evidence="6">
    <location>
        <begin position="28"/>
        <end position="47"/>
    </location>
</feature>
<feature type="signal peptide" evidence="7">
    <location>
        <begin position="1"/>
        <end position="24"/>
    </location>
</feature>
<comment type="similarity">
    <text evidence="2">Belongs to the glycosyl hydrolase 3 family.</text>
</comment>
<keyword evidence="7" id="KW-0732">Signal</keyword>
<dbReference type="Pfam" id="PF00933">
    <property type="entry name" value="Glyco_hydro_3"/>
    <property type="match status" value="1"/>
</dbReference>
<dbReference type="Proteomes" id="UP000806528">
    <property type="component" value="Unassembled WGS sequence"/>
</dbReference>
<dbReference type="PANTHER" id="PTHR30480">
    <property type="entry name" value="BETA-HEXOSAMINIDASE-RELATED"/>
    <property type="match status" value="1"/>
</dbReference>
<name>A0ABR9P833_9ACTN</name>
<evidence type="ECO:0000256" key="6">
    <source>
        <dbReference type="SAM" id="MobiDB-lite"/>
    </source>
</evidence>
<evidence type="ECO:0000313" key="10">
    <source>
        <dbReference type="Proteomes" id="UP000806528"/>
    </source>
</evidence>
<feature type="chain" id="PRO_5046508363" description="beta-N-acetylhexosaminidase" evidence="7">
    <location>
        <begin position="25"/>
        <end position="555"/>
    </location>
</feature>
<evidence type="ECO:0000256" key="2">
    <source>
        <dbReference type="ARBA" id="ARBA00005336"/>
    </source>
</evidence>
<dbReference type="InterPro" id="IPR017853">
    <property type="entry name" value="GH"/>
</dbReference>
<dbReference type="RefSeq" id="WP_193122474.1">
    <property type="nucleotide sequence ID" value="NZ_JADBGI010000011.1"/>
</dbReference>
<evidence type="ECO:0000256" key="4">
    <source>
        <dbReference type="ARBA" id="ARBA00022801"/>
    </source>
</evidence>
<reference evidence="9 10" key="1">
    <citation type="submission" date="2020-09" db="EMBL/GenBank/DDBJ databases">
        <title>Diversity and distribution of actinomycetes associated with coral in the coast of Hainan.</title>
        <authorList>
            <person name="Li F."/>
        </authorList>
    </citation>
    <scope>NUCLEOTIDE SEQUENCE [LARGE SCALE GENOMIC DNA]</scope>
    <source>
        <strain evidence="9 10">HNM0947</strain>
    </source>
</reference>
<dbReference type="Gene3D" id="3.40.50.1700">
    <property type="entry name" value="Glycoside hydrolase family 3 C-terminal domain"/>
    <property type="match status" value="1"/>
</dbReference>
<dbReference type="Gene3D" id="3.20.20.300">
    <property type="entry name" value="Glycoside hydrolase, family 3, N-terminal domain"/>
    <property type="match status" value="1"/>
</dbReference>
<dbReference type="InterPro" id="IPR036962">
    <property type="entry name" value="Glyco_hydro_3_N_sf"/>
</dbReference>
<evidence type="ECO:0000256" key="3">
    <source>
        <dbReference type="ARBA" id="ARBA00012663"/>
    </source>
</evidence>
<evidence type="ECO:0000256" key="7">
    <source>
        <dbReference type="SAM" id="SignalP"/>
    </source>
</evidence>
<feature type="compositionally biased region" description="Polar residues" evidence="6">
    <location>
        <begin position="28"/>
        <end position="42"/>
    </location>
</feature>
<evidence type="ECO:0000313" key="9">
    <source>
        <dbReference type="EMBL" id="MBE2999855.1"/>
    </source>
</evidence>
<dbReference type="EMBL" id="JADBGI010000011">
    <property type="protein sequence ID" value="MBE2999855.1"/>
    <property type="molecule type" value="Genomic_DNA"/>
</dbReference>
<feature type="domain" description="Glycoside hydrolase family 3 N-terminal" evidence="8">
    <location>
        <begin position="59"/>
        <end position="380"/>
    </location>
</feature>
<evidence type="ECO:0000256" key="5">
    <source>
        <dbReference type="ARBA" id="ARBA00023295"/>
    </source>
</evidence>
<dbReference type="EC" id="3.2.1.52" evidence="3"/>
<protein>
    <recommendedName>
        <fullName evidence="3">beta-N-acetylhexosaminidase</fullName>
        <ecNumber evidence="3">3.2.1.52</ecNumber>
    </recommendedName>
</protein>
<dbReference type="InterPro" id="IPR001764">
    <property type="entry name" value="Glyco_hydro_3_N"/>
</dbReference>
<keyword evidence="4 9" id="KW-0378">Hydrolase</keyword>
<evidence type="ECO:0000256" key="1">
    <source>
        <dbReference type="ARBA" id="ARBA00001231"/>
    </source>
</evidence>
<keyword evidence="10" id="KW-1185">Reference proteome</keyword>
<dbReference type="PANTHER" id="PTHR30480:SF13">
    <property type="entry name" value="BETA-HEXOSAMINIDASE"/>
    <property type="match status" value="1"/>
</dbReference>
<organism evidence="9 10">
    <name type="scientific">Nocardiopsis coralli</name>
    <dbReference type="NCBI Taxonomy" id="2772213"/>
    <lineage>
        <taxon>Bacteria</taxon>
        <taxon>Bacillati</taxon>
        <taxon>Actinomycetota</taxon>
        <taxon>Actinomycetes</taxon>
        <taxon>Streptosporangiales</taxon>
        <taxon>Nocardiopsidaceae</taxon>
        <taxon>Nocardiopsis</taxon>
    </lineage>
</organism>
<gene>
    <name evidence="9" type="ORF">IDM40_14230</name>
</gene>
<comment type="catalytic activity">
    <reaction evidence="1">
        <text>Hydrolysis of terminal non-reducing N-acetyl-D-hexosamine residues in N-acetyl-beta-D-hexosaminides.</text>
        <dbReference type="EC" id="3.2.1.52"/>
    </reaction>
</comment>
<dbReference type="SUPFAM" id="SSF51445">
    <property type="entry name" value="(Trans)glycosidases"/>
    <property type="match status" value="1"/>
</dbReference>
<dbReference type="InterPro" id="IPR050226">
    <property type="entry name" value="NagZ_Beta-hexosaminidase"/>
</dbReference>
<dbReference type="InterPro" id="IPR036881">
    <property type="entry name" value="Glyco_hydro_3_C_sf"/>
</dbReference>
<keyword evidence="5" id="KW-0326">Glycosidase</keyword>
<accession>A0ABR9P833</accession>
<evidence type="ECO:0000259" key="8">
    <source>
        <dbReference type="Pfam" id="PF00933"/>
    </source>
</evidence>
<proteinExistence type="inferred from homology"/>
<dbReference type="GO" id="GO:0016787">
    <property type="term" value="F:hydrolase activity"/>
    <property type="evidence" value="ECO:0007669"/>
    <property type="project" value="UniProtKB-KW"/>
</dbReference>
<comment type="caution">
    <text evidence="9">The sequence shown here is derived from an EMBL/GenBank/DDBJ whole genome shotgun (WGS) entry which is preliminary data.</text>
</comment>
<sequence>MSPTFPHKLIAACTAFLLALTACTNEEVGSSQEDTEDQTSGSEPFEPVQAPEILADMSLDEKIGQLMVLTAQGTSAEDNAQMIETYNPGGIIYFDSNLNEVAQIAQMSAGVQETAAGTGQGVPLFIGIDQEQGMVSRLPVGTRFPDAMAVGAGGDTELAALRASTTADELAALGMNMNYSPDADVNTDPNNPVIGIRSFGSDPDLVSQMVLAESEAYAERGVVPVPKHFPGHGDTDVDSHSGLPVIDLPRDQWEKEHLPPFEAAVDAGVDTIMTGHVLMPQLEGEDATDPATLSPNIIDGILREELGFDGVVTTDALNMEGVRQEHSDSEIAVRVIEAGVDQLLMPGDPQAAFDGVRDAVDEGRLTEERIDESVLRILTLKEKHGVLDAEPADPDAAAETVGSSENAEAAQRVADASVTMLRNEGGVLPLSEGQSVSVSGVGSDEISEALTDLGVTVTDDDPDVAVVGTNGARGDAEQQQMVESAGADGTPVVAVAQGVPYDLEAFPEVDGYLAVYSSVGVSRVAAAKAIAGEIEAGGTLPVSIPGADIEFGAGL</sequence>
<dbReference type="SUPFAM" id="SSF52279">
    <property type="entry name" value="Beta-D-glucan exohydrolase, C-terminal domain"/>
    <property type="match status" value="1"/>
</dbReference>